<accession>A0ABR4DZP5</accession>
<feature type="region of interest" description="Disordered" evidence="1">
    <location>
        <begin position="55"/>
        <end position="91"/>
    </location>
</feature>
<keyword evidence="2" id="KW-0472">Membrane</keyword>
<keyword evidence="2" id="KW-1133">Transmembrane helix</keyword>
<comment type="caution">
    <text evidence="3">The sequence shown here is derived from an EMBL/GenBank/DDBJ whole genome shotgun (WGS) entry which is preliminary data.</text>
</comment>
<organism evidence="3 4">
    <name type="scientific">Diaporthe vaccinii</name>
    <dbReference type="NCBI Taxonomy" id="105482"/>
    <lineage>
        <taxon>Eukaryota</taxon>
        <taxon>Fungi</taxon>
        <taxon>Dikarya</taxon>
        <taxon>Ascomycota</taxon>
        <taxon>Pezizomycotina</taxon>
        <taxon>Sordariomycetes</taxon>
        <taxon>Sordariomycetidae</taxon>
        <taxon>Diaporthales</taxon>
        <taxon>Diaporthaceae</taxon>
        <taxon>Diaporthe</taxon>
        <taxon>Diaporthe eres species complex</taxon>
    </lineage>
</organism>
<evidence type="ECO:0000313" key="4">
    <source>
        <dbReference type="Proteomes" id="UP001600888"/>
    </source>
</evidence>
<feature type="transmembrane region" description="Helical" evidence="2">
    <location>
        <begin position="191"/>
        <end position="212"/>
    </location>
</feature>
<evidence type="ECO:0000256" key="2">
    <source>
        <dbReference type="SAM" id="Phobius"/>
    </source>
</evidence>
<gene>
    <name evidence="3" type="ORF">FJTKL_01633</name>
</gene>
<dbReference type="EMBL" id="JBAWTH010000128">
    <property type="protein sequence ID" value="KAL2275660.1"/>
    <property type="molecule type" value="Genomic_DNA"/>
</dbReference>
<feature type="compositionally biased region" description="Basic residues" evidence="1">
    <location>
        <begin position="73"/>
        <end position="85"/>
    </location>
</feature>
<evidence type="ECO:0000313" key="3">
    <source>
        <dbReference type="EMBL" id="KAL2275660.1"/>
    </source>
</evidence>
<reference evidence="3 4" key="1">
    <citation type="submission" date="2024-03" db="EMBL/GenBank/DDBJ databases">
        <title>A high-quality draft genome sequence of Diaporthe vaccinii, a causative agent of upright dieback and viscid rot disease in cranberry plants.</title>
        <authorList>
            <person name="Sarrasin M."/>
            <person name="Lang B.F."/>
            <person name="Burger G."/>
        </authorList>
    </citation>
    <scope>NUCLEOTIDE SEQUENCE [LARGE SCALE GENOMIC DNA]</scope>
    <source>
        <strain evidence="3 4">IS7</strain>
    </source>
</reference>
<proteinExistence type="predicted"/>
<keyword evidence="4" id="KW-1185">Reference proteome</keyword>
<keyword evidence="2" id="KW-0812">Transmembrane</keyword>
<evidence type="ECO:0000256" key="1">
    <source>
        <dbReference type="SAM" id="MobiDB-lite"/>
    </source>
</evidence>
<protein>
    <submittedName>
        <fullName evidence="3">Uncharacterized protein</fullName>
    </submittedName>
</protein>
<name>A0ABR4DZP5_9PEZI</name>
<dbReference type="Proteomes" id="UP001600888">
    <property type="component" value="Unassembled WGS sequence"/>
</dbReference>
<sequence>MILAINSAMLETSQYTMSQNLSQNDVDRTGYPEMCAKDNIIPALIAAAAQQYAPSASSPLNPTYCSDKELRRQNRRSTRLRPVRRKTTETPTERLLRRKAAIAYERSTACSPPPKDASTVICTKICDSSAKGSSLAVTTVETPPETHTETGTMFRVVKVGDVRHGWLSDVERQAASDFSMLQQDSSARHRLQIVLILSLLSVCSTFLTIVGLDSLRGHYLARQI</sequence>